<organism evidence="9 10">
    <name type="scientific">Phtheirospermum japonicum</name>
    <dbReference type="NCBI Taxonomy" id="374723"/>
    <lineage>
        <taxon>Eukaryota</taxon>
        <taxon>Viridiplantae</taxon>
        <taxon>Streptophyta</taxon>
        <taxon>Embryophyta</taxon>
        <taxon>Tracheophyta</taxon>
        <taxon>Spermatophyta</taxon>
        <taxon>Magnoliopsida</taxon>
        <taxon>eudicotyledons</taxon>
        <taxon>Gunneridae</taxon>
        <taxon>Pentapetalae</taxon>
        <taxon>asterids</taxon>
        <taxon>lamiids</taxon>
        <taxon>Lamiales</taxon>
        <taxon>Orobanchaceae</taxon>
        <taxon>Orobanchaceae incertae sedis</taxon>
        <taxon>Phtheirospermum</taxon>
    </lineage>
</organism>
<evidence type="ECO:0000256" key="4">
    <source>
        <dbReference type="ARBA" id="ARBA00022833"/>
    </source>
</evidence>
<keyword evidence="6" id="KW-0539">Nucleus</keyword>
<dbReference type="InterPro" id="IPR006564">
    <property type="entry name" value="Znf_PMZ"/>
</dbReference>
<evidence type="ECO:0000256" key="1">
    <source>
        <dbReference type="ARBA" id="ARBA00005889"/>
    </source>
</evidence>
<dbReference type="PANTHER" id="PTHR31669:SF279">
    <property type="entry name" value="PROTEIN FAR1-RELATED SEQUENCE"/>
    <property type="match status" value="1"/>
</dbReference>
<sequence length="894" mass="102032">MDTNEAEVIMTHEEHIDNRMSNNLDLNVEHDCNRSPKSSNVNGDPSGSSSKLKLGTEFESDEQAHAFYHKYAELAGFGVRKDWVNRSKVHGRVMSRKFTCSRQGHRKKDKRDINVKKHRKETRTGCLAHMVITRQPNGKYLVTQYEAEHNHEDVNLTKAEELLILPLSGKTDSNEASETESMKNSEIKSKLSLQLLGLRFCPPENFDDFQTNDDIFLKSGRTRDMNEGDAARLVYYFNRQHFVNPSFFYSLQLDIDDKVSNIFWADDNMISEYGHFGDVVCLDTSCVRNTNSRPYVQFVGLNNHRHVVIFGAAFLYDDSVDSFKWLVRTFIETMSGKKPKFILSDQDATVVQAIHAVLPETSHCICAWQLYLIALKHLRRAVKEYDSFASDFRSCIFGHEHEDDFVRAWDFMLDKHGLCNNAWLKWMFREKEKWAVAYGRNTFFVERDETHLVELLADKLRSYLSPDIDVLHFFKHFESVVNEQRYSELESTLEMEKRAPVLMANAILLKHPSETYTPSAFEVFQREYEKCLNVVINKCGERNSRIDYKAKTYEKSRDFSVLFNSLDRTVSCNCMKFEHVGFLCSHALKVLDQQNIKIVPSYYILSRWTRDARVLPAVENNVYAEDDNRNIMATRYKDLCRDIIKISARAAVSDPAFEFASRQLNGVMQGIEKILSFKSFDEGKGVCGADNGLDGVDIDENEFECPDVDDVLKGSGETESMVPNKDQLDCCDVQFPSSSGGLSVRSSLPETVLSVACAPSTYISSPSPTPSLSPLTQGLYTIEANQMVQSMYQASNLTINQQSNPNMYDPNFYSNQHHSPSHAQFLQFQDPMSNGTAQLKPVESDIAKVATESKTNSTILFKGRDLMPMNFASERIFSASTLHSSNVRGMNQTR</sequence>
<dbReference type="OrthoDB" id="2402896at2759"/>
<dbReference type="SMART" id="SM00575">
    <property type="entry name" value="ZnF_PMZ"/>
    <property type="match status" value="1"/>
</dbReference>
<dbReference type="PROSITE" id="PS50966">
    <property type="entry name" value="ZF_SWIM"/>
    <property type="match status" value="1"/>
</dbReference>
<evidence type="ECO:0000313" key="10">
    <source>
        <dbReference type="Proteomes" id="UP000653305"/>
    </source>
</evidence>
<dbReference type="Proteomes" id="UP000653305">
    <property type="component" value="Unassembled WGS sequence"/>
</dbReference>
<evidence type="ECO:0000256" key="6">
    <source>
        <dbReference type="RuleBase" id="RU367018"/>
    </source>
</evidence>
<reference evidence="9" key="1">
    <citation type="submission" date="2020-07" db="EMBL/GenBank/DDBJ databases">
        <title>Ethylene signaling mediates host invasion by parasitic plants.</title>
        <authorList>
            <person name="Yoshida S."/>
        </authorList>
    </citation>
    <scope>NUCLEOTIDE SEQUENCE</scope>
    <source>
        <strain evidence="9">Okayama</strain>
    </source>
</reference>
<name>A0A830BLP7_9LAMI</name>
<dbReference type="PANTHER" id="PTHR31669">
    <property type="entry name" value="PROTEIN FAR1-RELATED SEQUENCE 10-RELATED"/>
    <property type="match status" value="1"/>
</dbReference>
<dbReference type="GO" id="GO:0006355">
    <property type="term" value="P:regulation of DNA-templated transcription"/>
    <property type="evidence" value="ECO:0007669"/>
    <property type="project" value="UniProtKB-UniRule"/>
</dbReference>
<comment type="similarity">
    <text evidence="1 6">Belongs to the FHY3/FAR1 family.</text>
</comment>
<evidence type="ECO:0000256" key="5">
    <source>
        <dbReference type="PROSITE-ProRule" id="PRU00325"/>
    </source>
</evidence>
<dbReference type="InterPro" id="IPR018289">
    <property type="entry name" value="MULE_transposase_dom"/>
</dbReference>
<comment type="subcellular location">
    <subcellularLocation>
        <location evidence="6">Nucleus</location>
    </subcellularLocation>
</comment>
<keyword evidence="4 6" id="KW-0862">Zinc</keyword>
<keyword evidence="10" id="KW-1185">Reference proteome</keyword>
<dbReference type="InterPro" id="IPR031052">
    <property type="entry name" value="FHY3/FAR1"/>
</dbReference>
<accession>A0A830BLP7</accession>
<feature type="region of interest" description="Disordered" evidence="7">
    <location>
        <begin position="27"/>
        <end position="53"/>
    </location>
</feature>
<evidence type="ECO:0000256" key="2">
    <source>
        <dbReference type="ARBA" id="ARBA00022723"/>
    </source>
</evidence>
<dbReference type="GO" id="GO:0008270">
    <property type="term" value="F:zinc ion binding"/>
    <property type="evidence" value="ECO:0007669"/>
    <property type="project" value="UniProtKB-UniRule"/>
</dbReference>
<feature type="compositionally biased region" description="Polar residues" evidence="7">
    <location>
        <begin position="35"/>
        <end position="51"/>
    </location>
</feature>
<comment type="function">
    <text evidence="6">Putative transcription activator involved in regulating light control of development.</text>
</comment>
<dbReference type="InterPro" id="IPR004330">
    <property type="entry name" value="FAR1_DNA_bnd_dom"/>
</dbReference>
<feature type="domain" description="SWIM-type" evidence="8">
    <location>
        <begin position="559"/>
        <end position="595"/>
    </location>
</feature>
<dbReference type="EMBL" id="BMAC01000093">
    <property type="protein sequence ID" value="GFP84775.1"/>
    <property type="molecule type" value="Genomic_DNA"/>
</dbReference>
<keyword evidence="3 5" id="KW-0863">Zinc-finger</keyword>
<protein>
    <recommendedName>
        <fullName evidence="6">Protein FAR1-RELATED SEQUENCE</fullName>
    </recommendedName>
</protein>
<comment type="caution">
    <text evidence="9">The sequence shown here is derived from an EMBL/GenBank/DDBJ whole genome shotgun (WGS) entry which is preliminary data.</text>
</comment>
<evidence type="ECO:0000313" key="9">
    <source>
        <dbReference type="EMBL" id="GFP84775.1"/>
    </source>
</evidence>
<dbReference type="GO" id="GO:0005634">
    <property type="term" value="C:nucleus"/>
    <property type="evidence" value="ECO:0007669"/>
    <property type="project" value="UniProtKB-SubCell"/>
</dbReference>
<evidence type="ECO:0000256" key="3">
    <source>
        <dbReference type="ARBA" id="ARBA00022771"/>
    </source>
</evidence>
<dbReference type="Pfam" id="PF04434">
    <property type="entry name" value="SWIM"/>
    <property type="match status" value="1"/>
</dbReference>
<dbReference type="Pfam" id="PF03101">
    <property type="entry name" value="FAR1"/>
    <property type="match status" value="1"/>
</dbReference>
<evidence type="ECO:0000256" key="7">
    <source>
        <dbReference type="SAM" id="MobiDB-lite"/>
    </source>
</evidence>
<proteinExistence type="inferred from homology"/>
<keyword evidence="2 6" id="KW-0479">Metal-binding</keyword>
<evidence type="ECO:0000259" key="8">
    <source>
        <dbReference type="PROSITE" id="PS50966"/>
    </source>
</evidence>
<dbReference type="Pfam" id="PF10551">
    <property type="entry name" value="MULE"/>
    <property type="match status" value="1"/>
</dbReference>
<dbReference type="AlphaFoldDB" id="A0A830BLP7"/>
<dbReference type="InterPro" id="IPR007527">
    <property type="entry name" value="Znf_SWIM"/>
</dbReference>
<gene>
    <name evidence="9" type="ORF">PHJA_000621400</name>
</gene>